<evidence type="ECO:0000256" key="1">
    <source>
        <dbReference type="SAM" id="MobiDB-lite"/>
    </source>
</evidence>
<dbReference type="AlphaFoldDB" id="A0A2U2PEI0"/>
<proteinExistence type="predicted"/>
<gene>
    <name evidence="2" type="ORF">DDR33_15770</name>
</gene>
<comment type="caution">
    <text evidence="2">The sequence shown here is derived from an EMBL/GenBank/DDBJ whole genome shotgun (WGS) entry which is preliminary data.</text>
</comment>
<evidence type="ECO:0000313" key="2">
    <source>
        <dbReference type="EMBL" id="PWG79529.1"/>
    </source>
</evidence>
<sequence length="209" mass="23768">MIIMKILLVLLGLIVVALIIKSFVPSNKNTSYNASRPKRSPMPPKSDNDKIVIVRGAPYTDIKKAVKQFCDIYNKDDYSLIASLTKISDRDIVITFPYDLTFDMFCFFVNYMYYPNGINYKADIKAWATTKPGDVWIAPNLAGKKVMLYIPPEDKEYDNVYLVSNENIHYKLGFAVGEETQPLSGSGEKYIEQTVQIEEIKNKAAEIIQ</sequence>
<keyword evidence="3" id="KW-1185">Reference proteome</keyword>
<reference evidence="2 3" key="1">
    <citation type="submission" date="2018-04" db="EMBL/GenBank/DDBJ databases">
        <title>Pedobacter chongqingensis sp. nov., isolated from a rottenly hemp rope.</title>
        <authorList>
            <person name="Cai Y."/>
        </authorList>
    </citation>
    <scope>NUCLEOTIDE SEQUENCE [LARGE SCALE GENOMIC DNA]</scope>
    <source>
        <strain evidence="2 3">FJ4-8</strain>
    </source>
</reference>
<dbReference type="EMBL" id="QEAS01000013">
    <property type="protein sequence ID" value="PWG79529.1"/>
    <property type="molecule type" value="Genomic_DNA"/>
</dbReference>
<organism evidence="2 3">
    <name type="scientific">Pararcticibacter amylolyticus</name>
    <dbReference type="NCBI Taxonomy" id="2173175"/>
    <lineage>
        <taxon>Bacteria</taxon>
        <taxon>Pseudomonadati</taxon>
        <taxon>Bacteroidota</taxon>
        <taxon>Sphingobacteriia</taxon>
        <taxon>Sphingobacteriales</taxon>
        <taxon>Sphingobacteriaceae</taxon>
        <taxon>Pararcticibacter</taxon>
    </lineage>
</organism>
<protein>
    <submittedName>
        <fullName evidence="2">Uncharacterized protein</fullName>
    </submittedName>
</protein>
<accession>A0A2U2PEI0</accession>
<evidence type="ECO:0000313" key="3">
    <source>
        <dbReference type="Proteomes" id="UP000245647"/>
    </source>
</evidence>
<feature type="region of interest" description="Disordered" evidence="1">
    <location>
        <begin position="29"/>
        <end position="49"/>
    </location>
</feature>
<name>A0A2U2PEI0_9SPHI</name>
<dbReference type="Proteomes" id="UP000245647">
    <property type="component" value="Unassembled WGS sequence"/>
</dbReference>